<gene>
    <name evidence="8" type="primary">tef2</name>
    <name evidence="8" type="ORF">TNIN_192091</name>
</gene>
<protein>
    <submittedName>
        <fullName evidence="8">Translation elongation factor 2</fullName>
    </submittedName>
</protein>
<keyword evidence="2" id="KW-0547">Nucleotide-binding</keyword>
<dbReference type="InterPro" id="IPR035647">
    <property type="entry name" value="EFG_III/V"/>
</dbReference>
<keyword evidence="1" id="KW-0963">Cytoplasm</keyword>
<dbReference type="GO" id="GO:0005525">
    <property type="term" value="F:GTP binding"/>
    <property type="evidence" value="ECO:0007669"/>
    <property type="project" value="UniProtKB-KW"/>
</dbReference>
<dbReference type="GO" id="GO:0003924">
    <property type="term" value="F:GTPase activity"/>
    <property type="evidence" value="ECO:0007669"/>
    <property type="project" value="TreeGrafter"/>
</dbReference>
<dbReference type="AlphaFoldDB" id="A0A8X6J713"/>
<evidence type="ECO:0000256" key="5">
    <source>
        <dbReference type="ARBA" id="ARBA00023134"/>
    </source>
</evidence>
<sequence>MCSRYDAMFYDVIIGLNALMQVARVPVELQHLSDLPKLEDVLKRLEKPDPTIQCITEEPGKYIVAGTEELHLEICLKDLEENHTCIPLKKNDPIVVIPERMPKEVKRHTHEKSRPRIKKKQRLLFHPQTHT</sequence>
<keyword evidence="9" id="KW-1185">Reference proteome</keyword>
<dbReference type="GO" id="GO:0043022">
    <property type="term" value="F:ribosome binding"/>
    <property type="evidence" value="ECO:0007669"/>
    <property type="project" value="TreeGrafter"/>
</dbReference>
<evidence type="ECO:0000259" key="7">
    <source>
        <dbReference type="Pfam" id="PF14492"/>
    </source>
</evidence>
<feature type="compositionally biased region" description="Basic residues" evidence="6">
    <location>
        <begin position="105"/>
        <end position="123"/>
    </location>
</feature>
<evidence type="ECO:0000256" key="1">
    <source>
        <dbReference type="ARBA" id="ARBA00022490"/>
    </source>
</evidence>
<keyword evidence="3 8" id="KW-0251">Elongation factor</keyword>
<organism evidence="8 9">
    <name type="scientific">Trichonephila inaurata madagascariensis</name>
    <dbReference type="NCBI Taxonomy" id="2747483"/>
    <lineage>
        <taxon>Eukaryota</taxon>
        <taxon>Metazoa</taxon>
        <taxon>Ecdysozoa</taxon>
        <taxon>Arthropoda</taxon>
        <taxon>Chelicerata</taxon>
        <taxon>Arachnida</taxon>
        <taxon>Araneae</taxon>
        <taxon>Araneomorphae</taxon>
        <taxon>Entelegynae</taxon>
        <taxon>Araneoidea</taxon>
        <taxon>Nephilidae</taxon>
        <taxon>Trichonephila</taxon>
        <taxon>Trichonephila inaurata</taxon>
    </lineage>
</organism>
<dbReference type="GO" id="GO:0005829">
    <property type="term" value="C:cytosol"/>
    <property type="evidence" value="ECO:0007669"/>
    <property type="project" value="TreeGrafter"/>
</dbReference>
<dbReference type="Proteomes" id="UP000886998">
    <property type="component" value="Unassembled WGS sequence"/>
</dbReference>
<dbReference type="OrthoDB" id="364892at2759"/>
<proteinExistence type="predicted"/>
<dbReference type="GO" id="GO:0003746">
    <property type="term" value="F:translation elongation factor activity"/>
    <property type="evidence" value="ECO:0007669"/>
    <property type="project" value="UniProtKB-KW"/>
</dbReference>
<evidence type="ECO:0000256" key="6">
    <source>
        <dbReference type="SAM" id="MobiDB-lite"/>
    </source>
</evidence>
<dbReference type="EMBL" id="BMAV01025481">
    <property type="protein sequence ID" value="GFS41781.1"/>
    <property type="molecule type" value="Genomic_DNA"/>
</dbReference>
<comment type="caution">
    <text evidence="8">The sequence shown here is derived from an EMBL/GenBank/DDBJ whole genome shotgun (WGS) entry which is preliminary data.</text>
</comment>
<dbReference type="Pfam" id="PF14492">
    <property type="entry name" value="EFG_III"/>
    <property type="match status" value="1"/>
</dbReference>
<dbReference type="SUPFAM" id="SSF54980">
    <property type="entry name" value="EF-G C-terminal domain-like"/>
    <property type="match status" value="1"/>
</dbReference>
<name>A0A8X6J713_9ARAC</name>
<dbReference type="Gene3D" id="3.30.70.870">
    <property type="entry name" value="Elongation Factor G (Translational Gtpase), domain 3"/>
    <property type="match status" value="1"/>
</dbReference>
<dbReference type="PANTHER" id="PTHR42908:SF10">
    <property type="entry name" value="EUKARYOTIC TRANSLATION ELONGATION FACTOR 2"/>
    <property type="match status" value="1"/>
</dbReference>
<dbReference type="InterPro" id="IPR041095">
    <property type="entry name" value="EFG_II"/>
</dbReference>
<evidence type="ECO:0000313" key="9">
    <source>
        <dbReference type="Proteomes" id="UP000886998"/>
    </source>
</evidence>
<accession>A0A8X6J713</accession>
<dbReference type="GO" id="GO:1990904">
    <property type="term" value="C:ribonucleoprotein complex"/>
    <property type="evidence" value="ECO:0007669"/>
    <property type="project" value="TreeGrafter"/>
</dbReference>
<feature type="domain" description="Elongation Factor G" evidence="7">
    <location>
        <begin position="22"/>
        <end position="83"/>
    </location>
</feature>
<reference evidence="8" key="1">
    <citation type="submission" date="2020-08" db="EMBL/GenBank/DDBJ databases">
        <title>Multicomponent nature underlies the extraordinary mechanical properties of spider dragline silk.</title>
        <authorList>
            <person name="Kono N."/>
            <person name="Nakamura H."/>
            <person name="Mori M."/>
            <person name="Yoshida Y."/>
            <person name="Ohtoshi R."/>
            <person name="Malay A.D."/>
            <person name="Moran D.A.P."/>
            <person name="Tomita M."/>
            <person name="Numata K."/>
            <person name="Arakawa K."/>
        </authorList>
    </citation>
    <scope>NUCLEOTIDE SEQUENCE</scope>
</reference>
<evidence type="ECO:0000256" key="2">
    <source>
        <dbReference type="ARBA" id="ARBA00022741"/>
    </source>
</evidence>
<keyword evidence="5" id="KW-0342">GTP-binding</keyword>
<keyword evidence="4" id="KW-0648">Protein biosynthesis</keyword>
<dbReference type="PANTHER" id="PTHR42908">
    <property type="entry name" value="TRANSLATION ELONGATION FACTOR-RELATED"/>
    <property type="match status" value="1"/>
</dbReference>
<dbReference type="FunFam" id="3.30.70.870:FF:000002">
    <property type="entry name" value="Translation elongation factor 2"/>
    <property type="match status" value="1"/>
</dbReference>
<evidence type="ECO:0000256" key="3">
    <source>
        <dbReference type="ARBA" id="ARBA00022768"/>
    </source>
</evidence>
<feature type="region of interest" description="Disordered" evidence="6">
    <location>
        <begin position="100"/>
        <end position="131"/>
    </location>
</feature>
<evidence type="ECO:0000313" key="8">
    <source>
        <dbReference type="EMBL" id="GFS41781.1"/>
    </source>
</evidence>
<evidence type="ECO:0000256" key="4">
    <source>
        <dbReference type="ARBA" id="ARBA00022917"/>
    </source>
</evidence>